<dbReference type="VEuPathDB" id="FungiDB:TRIVIDRAFT_32339"/>
<accession>G9MIY8</accession>
<evidence type="ECO:0000313" key="1">
    <source>
        <dbReference type="EMBL" id="EHK25454.1"/>
    </source>
</evidence>
<dbReference type="InParanoid" id="G9MIY8"/>
<dbReference type="Proteomes" id="UP000007115">
    <property type="component" value="Unassembled WGS sequence"/>
</dbReference>
<dbReference type="eggNOG" id="ENOG502SX07">
    <property type="taxonomic scope" value="Eukaryota"/>
</dbReference>
<gene>
    <name evidence="1" type="ORF">TRIVIDRAFT_32339</name>
</gene>
<evidence type="ECO:0008006" key="3">
    <source>
        <dbReference type="Google" id="ProtNLM"/>
    </source>
</evidence>
<dbReference type="InterPro" id="IPR036866">
    <property type="entry name" value="RibonucZ/Hydroxyglut_hydro"/>
</dbReference>
<dbReference type="AlphaFoldDB" id="G9MIY8"/>
<name>G9MIY8_HYPVG</name>
<dbReference type="SUPFAM" id="SSF56281">
    <property type="entry name" value="Metallo-hydrolase/oxidoreductase"/>
    <property type="match status" value="1"/>
</dbReference>
<proteinExistence type="predicted"/>
<keyword evidence="2" id="KW-1185">Reference proteome</keyword>
<dbReference type="OrthoDB" id="3481168at2759"/>
<reference evidence="1 2" key="1">
    <citation type="journal article" date="2011" name="Genome Biol.">
        <title>Comparative genome sequence analysis underscores mycoparasitism as the ancestral life style of Trichoderma.</title>
        <authorList>
            <person name="Kubicek C.P."/>
            <person name="Herrera-Estrella A."/>
            <person name="Seidl-Seiboth V."/>
            <person name="Martinez D.A."/>
            <person name="Druzhinina I.S."/>
            <person name="Thon M."/>
            <person name="Zeilinger S."/>
            <person name="Casas-Flores S."/>
            <person name="Horwitz B.A."/>
            <person name="Mukherjee P.K."/>
            <person name="Mukherjee M."/>
            <person name="Kredics L."/>
            <person name="Alcaraz L.D."/>
            <person name="Aerts A."/>
            <person name="Antal Z."/>
            <person name="Atanasova L."/>
            <person name="Cervantes-Badillo M.G."/>
            <person name="Challacombe J."/>
            <person name="Chertkov O."/>
            <person name="McCluskey K."/>
            <person name="Coulpier F."/>
            <person name="Deshpande N."/>
            <person name="von Doehren H."/>
            <person name="Ebbole D.J."/>
            <person name="Esquivel-Naranjo E.U."/>
            <person name="Fekete E."/>
            <person name="Flipphi M."/>
            <person name="Glaser F."/>
            <person name="Gomez-Rodriguez E.Y."/>
            <person name="Gruber S."/>
            <person name="Han C."/>
            <person name="Henrissat B."/>
            <person name="Hermosa R."/>
            <person name="Hernandez-Onate M."/>
            <person name="Karaffa L."/>
            <person name="Kosti I."/>
            <person name="Le Crom S."/>
            <person name="Lindquist E."/>
            <person name="Lucas S."/>
            <person name="Luebeck M."/>
            <person name="Luebeck P.S."/>
            <person name="Margeot A."/>
            <person name="Metz B."/>
            <person name="Misra M."/>
            <person name="Nevalainen H."/>
            <person name="Omann M."/>
            <person name="Packer N."/>
            <person name="Perrone G."/>
            <person name="Uresti-Rivera E.E."/>
            <person name="Salamov A."/>
            <person name="Schmoll M."/>
            <person name="Seiboth B."/>
            <person name="Shapiro H."/>
            <person name="Sukno S."/>
            <person name="Tamayo-Ramos J.A."/>
            <person name="Tisch D."/>
            <person name="Wiest A."/>
            <person name="Wilkinson H.H."/>
            <person name="Zhang M."/>
            <person name="Coutinho P.M."/>
            <person name="Kenerley C.M."/>
            <person name="Monte E."/>
            <person name="Baker S.E."/>
            <person name="Grigoriev I.V."/>
        </authorList>
    </citation>
    <scope>NUCLEOTIDE SEQUENCE [LARGE SCALE GENOMIC DNA]</scope>
    <source>
        <strain evidence="2">Gv29-8 / FGSC 10586</strain>
    </source>
</reference>
<dbReference type="Gene3D" id="3.60.15.10">
    <property type="entry name" value="Ribonuclease Z/Hydroxyacylglutathione hydrolase-like"/>
    <property type="match status" value="1"/>
</dbReference>
<protein>
    <recommendedName>
        <fullName evidence="3">Metallo-beta-lactamase domain-containing protein</fullName>
    </recommendedName>
</protein>
<evidence type="ECO:0000313" key="2">
    <source>
        <dbReference type="Proteomes" id="UP000007115"/>
    </source>
</evidence>
<organism evidence="1 2">
    <name type="scientific">Hypocrea virens (strain Gv29-8 / FGSC 10586)</name>
    <name type="common">Gliocladium virens</name>
    <name type="synonym">Trichoderma virens</name>
    <dbReference type="NCBI Taxonomy" id="413071"/>
    <lineage>
        <taxon>Eukaryota</taxon>
        <taxon>Fungi</taxon>
        <taxon>Dikarya</taxon>
        <taxon>Ascomycota</taxon>
        <taxon>Pezizomycotina</taxon>
        <taxon>Sordariomycetes</taxon>
        <taxon>Hypocreomycetidae</taxon>
        <taxon>Hypocreales</taxon>
        <taxon>Hypocreaceae</taxon>
        <taxon>Trichoderma</taxon>
    </lineage>
</organism>
<dbReference type="RefSeq" id="XP_013959660.1">
    <property type="nucleotide sequence ID" value="XM_014104185.1"/>
</dbReference>
<dbReference type="HOGENOM" id="CLU_025636_0_0_1"/>
<sequence length="528" mass="58987">MAFTKAVAYSVLLASPAVTTPLSDSSLSADTLLSKGIDALGGANAINSLHGVTYHVSNIFRSRSLMQSYELNQADTAVAISGQQNVSFSFTSDELIQRIDRRWTPSDYWSWGRPALEPLDFSLVVRGGHDGFACFVRGNNQIWLPGNETSGYTDFQINGIEYPAVQHVSRDMTVIFDPVSHLPYIVRTIENHAIYGKSTNDLYLTDYKPVNSVYFPHRVQTVYNSTSQALNSPLEDFQIDEITVNPKFPANYFQGLPESQSWSPKAAPKKVDGIDHWWLTEFSGNGIWTGLKNSTVEGIKAEQPVKGLPKLHWVILDDNVLGVKQMILEFEESVIVCDAPPQWTLSVIQWIKENLNKPISHLWPTHHHRDHSGGANEYVAIGAKLIVPEMAVQYWSSIPNATFVTFNDTHPYVHKDNSMQAWFTWQKHATHASDWSYALVTEKCTSDNSAVAVLEADAWQAGLPAEESDQALMRQWLDQLLKDGLTDKAIVFPTHGQVTPILELINITGYPYPQSFSATSWKDGITVC</sequence>
<dbReference type="GeneID" id="25793085"/>
<dbReference type="OMA" id="WEEQATH"/>
<dbReference type="EMBL" id="ABDF02000003">
    <property type="protein sequence ID" value="EHK25454.1"/>
    <property type="molecule type" value="Genomic_DNA"/>
</dbReference>
<comment type="caution">
    <text evidence="1">The sequence shown here is derived from an EMBL/GenBank/DDBJ whole genome shotgun (WGS) entry which is preliminary data.</text>
</comment>